<dbReference type="OrthoDB" id="2187883at2759"/>
<dbReference type="EMBL" id="AKIJ01000002">
    <property type="protein sequence ID" value="KFG26763.1"/>
    <property type="molecule type" value="Genomic_DNA"/>
</dbReference>
<protein>
    <recommendedName>
        <fullName evidence="4">Ricin B lectin domain-containing protein</fullName>
    </recommendedName>
</protein>
<evidence type="ECO:0000313" key="3">
    <source>
        <dbReference type="Proteomes" id="UP000054524"/>
    </source>
</evidence>
<dbReference type="Proteomes" id="UP000054524">
    <property type="component" value="Unassembled WGS sequence"/>
</dbReference>
<comment type="caution">
    <text evidence="2">The sequence shown here is derived from an EMBL/GenBank/DDBJ whole genome shotgun (WGS) entry which is preliminary data.</text>
</comment>
<dbReference type="GeneID" id="77675892"/>
<accession>A0A086J3P5</accession>
<keyword evidence="1" id="KW-0732">Signal</keyword>
<dbReference type="AlphaFoldDB" id="A0A086J3P5"/>
<evidence type="ECO:0008006" key="4">
    <source>
        <dbReference type="Google" id="ProtNLM"/>
    </source>
</evidence>
<keyword evidence="3" id="KW-1185">Reference proteome</keyword>
<name>A0A086J3P5_NEMA1</name>
<feature type="chain" id="PRO_5001807925" description="Ricin B lectin domain-containing protein" evidence="1">
    <location>
        <begin position="19"/>
        <end position="246"/>
    </location>
</feature>
<evidence type="ECO:0000256" key="1">
    <source>
        <dbReference type="SAM" id="SignalP"/>
    </source>
</evidence>
<proteinExistence type="predicted"/>
<organism evidence="2 3">
    <name type="scientific">Nematocida ausubeli (strain ATCC PRA-371 / ERTm2)</name>
    <name type="common">Nematode killer fungus</name>
    <dbReference type="NCBI Taxonomy" id="1913371"/>
    <lineage>
        <taxon>Eukaryota</taxon>
        <taxon>Fungi</taxon>
        <taxon>Fungi incertae sedis</taxon>
        <taxon>Microsporidia</taxon>
        <taxon>Nematocida</taxon>
    </lineage>
</organism>
<sequence length="246" mass="28273">MRIYILGLFLLLLQNADALPSETNIGFYIIPRNNVKHGLPYVMNISSSGEWFFAEFGNREDQIFILKKPSARKLCLKYKEDVCLDTNADIDRKKVTLFRWKVCQKSLEHNKINILRTVYENIFTINIKRCNIYCLYSHSKEAAPGDDPSPTIKMCDNSNINTHYYMVEEEGGLDTYYRMSGHNYVTQAPGAGSIISPNYNRRISGSIEEGITRRSTPFSFSPSYTRITSSVMPNIMSRTNGYMYSM</sequence>
<dbReference type="HOGENOM" id="CLU_1129325_0_0_1"/>
<evidence type="ECO:0000313" key="2">
    <source>
        <dbReference type="EMBL" id="KFG26763.1"/>
    </source>
</evidence>
<dbReference type="RefSeq" id="XP_052905318.1">
    <property type="nucleotide sequence ID" value="XM_053048558.1"/>
</dbReference>
<reference evidence="2 3" key="1">
    <citation type="journal article" date="2014" name="Genome Announc.">
        <title>Genome Sequence of the Microsporidian Species Nematocida sp1 Strain ERTm6 (ATCC PRA-372).</title>
        <authorList>
            <person name="Bakowski M.A."/>
            <person name="Priest M."/>
            <person name="Young S."/>
            <person name="Cuomo C.A."/>
            <person name="Troemel E.R."/>
        </authorList>
    </citation>
    <scope>NUCLEOTIDE SEQUENCE [LARGE SCALE GENOMIC DNA]</scope>
    <source>
        <strain evidence="2 3">ERTm6</strain>
    </source>
</reference>
<gene>
    <name evidence="2" type="ORF">NESG_00919</name>
</gene>
<feature type="signal peptide" evidence="1">
    <location>
        <begin position="1"/>
        <end position="18"/>
    </location>
</feature>